<feature type="binding site" evidence="5">
    <location>
        <position position="64"/>
    </location>
    <ligand>
        <name>Zn(2+)</name>
        <dbReference type="ChEBI" id="CHEBI:29105"/>
    </ligand>
</feature>
<dbReference type="InterPro" id="IPR050178">
    <property type="entry name" value="AspA/AstE_fam"/>
</dbReference>
<keyword evidence="3 5" id="KW-0378">Hydrolase</keyword>
<comment type="catalytic activity">
    <reaction evidence="5">
        <text>N-succinyl-L-glutamate + H2O = L-glutamate + succinate</text>
        <dbReference type="Rhea" id="RHEA:15169"/>
        <dbReference type="ChEBI" id="CHEBI:15377"/>
        <dbReference type="ChEBI" id="CHEBI:29985"/>
        <dbReference type="ChEBI" id="CHEBI:30031"/>
        <dbReference type="ChEBI" id="CHEBI:58763"/>
        <dbReference type="EC" id="3.5.1.96"/>
    </reaction>
</comment>
<dbReference type="UniPathway" id="UPA00185">
    <property type="reaction ID" value="UER00283"/>
</dbReference>
<evidence type="ECO:0000259" key="6">
    <source>
        <dbReference type="Pfam" id="PF04952"/>
    </source>
</evidence>
<dbReference type="EC" id="3.5.1.96" evidence="5"/>
<evidence type="ECO:0000256" key="4">
    <source>
        <dbReference type="ARBA" id="ARBA00022833"/>
    </source>
</evidence>
<dbReference type="GO" id="GO:0009017">
    <property type="term" value="F:succinylglutamate desuccinylase activity"/>
    <property type="evidence" value="ECO:0007669"/>
    <property type="project" value="UniProtKB-EC"/>
</dbReference>
<sequence>MLTMLDPHMLDNWLDQLLDDVTPSSDHGRLPFGHYRLHGPGILELIPNQTQPGARACVLSAAVHGNETAPVELVGELLSRLEAGLVRLGAPVLVLIGNPPALRAGERFITTNLNRLFQRDLTASGEEPDRARTLMSAVDDFFTRHATLPPLHFDLHTAIRDSRYPRFAVEPYTEQVTTEPAQWQWLSRAGIQAVLHQHCHSWTFSHYSRHYHGAQAFTLELGRVAPFGENDLSALRPMRALLEALSEGHEPPGAPAKAMSFFRVEHELMRESEDFALCFDEATPNFNEFSPGECLARDAKAGDYVVGQHPQRVVFPNAKVEIGARAALLVVEVVPPT</sequence>
<feature type="binding site" evidence="5">
    <location>
        <position position="67"/>
    </location>
    <ligand>
        <name>Zn(2+)</name>
        <dbReference type="ChEBI" id="CHEBI:29105"/>
    </ligand>
</feature>
<comment type="pathway">
    <text evidence="5">Amino-acid degradation; L-arginine degradation via AST pathway; L-glutamate and succinate from L-arginine: step 5/5.</text>
</comment>
<dbReference type="GO" id="GO:0019545">
    <property type="term" value="P:L-arginine catabolic process to succinate"/>
    <property type="evidence" value="ECO:0007669"/>
    <property type="project" value="UniProtKB-UniRule"/>
</dbReference>
<comment type="cofactor">
    <cofactor evidence="5">
        <name>Zn(2+)</name>
        <dbReference type="ChEBI" id="CHEBI:29105"/>
    </cofactor>
    <text evidence="5">Binds 1 zinc ion per subunit.</text>
</comment>
<dbReference type="NCBIfam" id="NF003706">
    <property type="entry name" value="PRK05324.1"/>
    <property type="match status" value="1"/>
</dbReference>
<evidence type="ECO:0000256" key="3">
    <source>
        <dbReference type="ARBA" id="ARBA00022801"/>
    </source>
</evidence>
<feature type="domain" description="Succinylglutamate desuccinylase/Aspartoacylase catalytic" evidence="7">
    <location>
        <begin position="56"/>
        <end position="240"/>
    </location>
</feature>
<comment type="function">
    <text evidence="5">Transforms N(2)-succinylglutamate into succinate and glutamate.</text>
</comment>
<dbReference type="Pfam" id="PF04952">
    <property type="entry name" value="AstE_AspA_hybrid"/>
    <property type="match status" value="1"/>
</dbReference>
<evidence type="ECO:0000256" key="2">
    <source>
        <dbReference type="ARBA" id="ARBA00022723"/>
    </source>
</evidence>
<dbReference type="Gene3D" id="3.40.630.10">
    <property type="entry name" value="Zn peptidases"/>
    <property type="match status" value="1"/>
</dbReference>
<evidence type="ECO:0000256" key="1">
    <source>
        <dbReference type="ARBA" id="ARBA00022503"/>
    </source>
</evidence>
<dbReference type="AlphaFoldDB" id="A0A328XXE4"/>
<dbReference type="GO" id="GO:0019544">
    <property type="term" value="P:L-arginine catabolic process to L-glutamate"/>
    <property type="evidence" value="ECO:0007669"/>
    <property type="project" value="UniProtKB-UniRule"/>
</dbReference>
<protein>
    <recommendedName>
        <fullName evidence="5">Succinylglutamate desuccinylase</fullName>
        <ecNumber evidence="5">3.5.1.96</ecNumber>
    </recommendedName>
</protein>
<dbReference type="Pfam" id="PF24827">
    <property type="entry name" value="AstE_AspA_cat"/>
    <property type="match status" value="1"/>
</dbReference>
<name>A0A328XXE4_9GAMM</name>
<dbReference type="PANTHER" id="PTHR15162:SF7">
    <property type="entry name" value="SUCCINYLGLUTAMATE DESUCCINYLASE"/>
    <property type="match status" value="1"/>
</dbReference>
<evidence type="ECO:0000256" key="5">
    <source>
        <dbReference type="HAMAP-Rule" id="MF_00767"/>
    </source>
</evidence>
<dbReference type="CDD" id="cd03855">
    <property type="entry name" value="M14_ASTE"/>
    <property type="match status" value="1"/>
</dbReference>
<dbReference type="GO" id="GO:0016788">
    <property type="term" value="F:hydrolase activity, acting on ester bonds"/>
    <property type="evidence" value="ECO:0007669"/>
    <property type="project" value="UniProtKB-UniRule"/>
</dbReference>
<dbReference type="GO" id="GO:0008270">
    <property type="term" value="F:zinc ion binding"/>
    <property type="evidence" value="ECO:0007669"/>
    <property type="project" value="UniProtKB-UniRule"/>
</dbReference>
<accession>A0A328XXE4</accession>
<dbReference type="InterPro" id="IPR055438">
    <property type="entry name" value="AstE_AspA_cat"/>
</dbReference>
<proteinExistence type="inferred from homology"/>
<dbReference type="HAMAP" id="MF_00767">
    <property type="entry name" value="Arg_catab_AstE"/>
    <property type="match status" value="1"/>
</dbReference>
<reference evidence="8 9" key="1">
    <citation type="submission" date="2018-06" db="EMBL/GenBank/DDBJ databases">
        <title>Comparative analysis of microorganisms from saline springs in Andes Mountain Range, Colombia.</title>
        <authorList>
            <person name="Rubin E."/>
        </authorList>
    </citation>
    <scope>NUCLEOTIDE SEQUENCE [LARGE SCALE GENOMIC DNA]</scope>
    <source>
        <strain evidence="8 9">USBA-857</strain>
    </source>
</reference>
<feature type="domain" description="AstE/AspA barrel-sandwich hybrid" evidence="6">
    <location>
        <begin position="258"/>
        <end position="332"/>
    </location>
</feature>
<keyword evidence="1 5" id="KW-0056">Arginine metabolism</keyword>
<feature type="binding site" evidence="5">
    <location>
        <position position="156"/>
    </location>
    <ligand>
        <name>Zn(2+)</name>
        <dbReference type="ChEBI" id="CHEBI:29105"/>
    </ligand>
</feature>
<dbReference type="InterPro" id="IPR007036">
    <property type="entry name" value="Aste_AspA_hybrid_dom"/>
</dbReference>
<feature type="active site" evidence="5">
    <location>
        <position position="220"/>
    </location>
</feature>
<keyword evidence="4 5" id="KW-0862">Zinc</keyword>
<comment type="caution">
    <text evidence="8">The sequence shown here is derived from an EMBL/GenBank/DDBJ whole genome shotgun (WGS) entry which is preliminary data.</text>
</comment>
<dbReference type="Proteomes" id="UP000249700">
    <property type="component" value="Unassembled WGS sequence"/>
</dbReference>
<organism evidence="8 9">
    <name type="scientific">Onishia taeanensis</name>
    <dbReference type="NCBI Taxonomy" id="284577"/>
    <lineage>
        <taxon>Bacteria</taxon>
        <taxon>Pseudomonadati</taxon>
        <taxon>Pseudomonadota</taxon>
        <taxon>Gammaproteobacteria</taxon>
        <taxon>Oceanospirillales</taxon>
        <taxon>Halomonadaceae</taxon>
        <taxon>Onishia</taxon>
    </lineage>
</organism>
<dbReference type="EMBL" id="QLSX01000003">
    <property type="protein sequence ID" value="RAR62966.1"/>
    <property type="molecule type" value="Genomic_DNA"/>
</dbReference>
<keyword evidence="2 5" id="KW-0479">Metal-binding</keyword>
<dbReference type="SUPFAM" id="SSF53187">
    <property type="entry name" value="Zn-dependent exopeptidases"/>
    <property type="match status" value="1"/>
</dbReference>
<gene>
    <name evidence="5" type="primary">astE</name>
    <name evidence="8" type="ORF">BCL93_103199</name>
</gene>
<dbReference type="PANTHER" id="PTHR15162">
    <property type="entry name" value="ASPARTOACYLASE"/>
    <property type="match status" value="1"/>
</dbReference>
<comment type="similarity">
    <text evidence="5">Belongs to the AspA/AstE family. Succinylglutamate desuccinylase subfamily.</text>
</comment>
<evidence type="ECO:0000259" key="7">
    <source>
        <dbReference type="Pfam" id="PF24827"/>
    </source>
</evidence>
<evidence type="ECO:0000313" key="9">
    <source>
        <dbReference type="Proteomes" id="UP000249700"/>
    </source>
</evidence>
<evidence type="ECO:0000313" key="8">
    <source>
        <dbReference type="EMBL" id="RAR62966.1"/>
    </source>
</evidence>
<dbReference type="InterPro" id="IPR016681">
    <property type="entry name" value="SuccinylGlu_desuccinylase"/>
</dbReference>